<gene>
    <name evidence="1" type="ORF">V6N12_021483</name>
</gene>
<reference evidence="1 2" key="1">
    <citation type="journal article" date="2024" name="G3 (Bethesda)">
        <title>Genome assembly of Hibiscus sabdariffa L. provides insights into metabolisms of medicinal natural products.</title>
        <authorList>
            <person name="Kim T."/>
        </authorList>
    </citation>
    <scope>NUCLEOTIDE SEQUENCE [LARGE SCALE GENOMIC DNA]</scope>
    <source>
        <strain evidence="1">TK-2024</strain>
        <tissue evidence="1">Old leaves</tissue>
    </source>
</reference>
<evidence type="ECO:0000313" key="2">
    <source>
        <dbReference type="Proteomes" id="UP001472677"/>
    </source>
</evidence>
<protein>
    <submittedName>
        <fullName evidence="1">Uncharacterized protein</fullName>
    </submittedName>
</protein>
<dbReference type="Proteomes" id="UP001472677">
    <property type="component" value="Unassembled WGS sequence"/>
</dbReference>
<accession>A0ABR2FSA0</accession>
<proteinExistence type="predicted"/>
<organism evidence="1 2">
    <name type="scientific">Hibiscus sabdariffa</name>
    <name type="common">roselle</name>
    <dbReference type="NCBI Taxonomy" id="183260"/>
    <lineage>
        <taxon>Eukaryota</taxon>
        <taxon>Viridiplantae</taxon>
        <taxon>Streptophyta</taxon>
        <taxon>Embryophyta</taxon>
        <taxon>Tracheophyta</taxon>
        <taxon>Spermatophyta</taxon>
        <taxon>Magnoliopsida</taxon>
        <taxon>eudicotyledons</taxon>
        <taxon>Gunneridae</taxon>
        <taxon>Pentapetalae</taxon>
        <taxon>rosids</taxon>
        <taxon>malvids</taxon>
        <taxon>Malvales</taxon>
        <taxon>Malvaceae</taxon>
        <taxon>Malvoideae</taxon>
        <taxon>Hibiscus</taxon>
    </lineage>
</organism>
<dbReference type="EMBL" id="JBBPBM010000004">
    <property type="protein sequence ID" value="KAK8586964.1"/>
    <property type="molecule type" value="Genomic_DNA"/>
</dbReference>
<name>A0ABR2FSA0_9ROSI</name>
<comment type="caution">
    <text evidence="1">The sequence shown here is derived from an EMBL/GenBank/DDBJ whole genome shotgun (WGS) entry which is preliminary data.</text>
</comment>
<keyword evidence="2" id="KW-1185">Reference proteome</keyword>
<sequence>MLNCAEGVLDKTIINCIMLRFSPIAPKPVNGDSVSGGSAVGNKNTGVTSKRVGRKYVRVPPSPCLKLKKTVAADHEVMRYVVGSDGVESLPREAWVTVEERGRQIAFAWIKERWGNKRMVRGEAAVGLVVGEGKSSCDAWRMSSGGFATSHGGWDVKPALTLACFCR</sequence>
<evidence type="ECO:0000313" key="1">
    <source>
        <dbReference type="EMBL" id="KAK8586964.1"/>
    </source>
</evidence>